<evidence type="ECO:0000256" key="8">
    <source>
        <dbReference type="ARBA" id="ARBA00022490"/>
    </source>
</evidence>
<keyword evidence="11 25" id="KW-0547">Nucleotide-binding</keyword>
<proteinExistence type="predicted"/>
<evidence type="ECO:0000256" key="5">
    <source>
        <dbReference type="ARBA" id="ARBA00011903"/>
    </source>
</evidence>
<evidence type="ECO:0000256" key="10">
    <source>
        <dbReference type="ARBA" id="ARBA00022679"/>
    </source>
</evidence>
<feature type="region of interest" description="Disordered" evidence="26">
    <location>
        <begin position="1"/>
        <end position="27"/>
    </location>
</feature>
<dbReference type="InterPro" id="IPR000299">
    <property type="entry name" value="FERM_domain"/>
</dbReference>
<keyword evidence="13 25" id="KW-0067">ATP-binding</keyword>
<dbReference type="Gene3D" id="2.30.29.30">
    <property type="entry name" value="Pleckstrin-homology domain (PH domain)/Phosphotyrosine-binding domain (PTB)"/>
    <property type="match status" value="1"/>
</dbReference>
<dbReference type="Pfam" id="PF03623">
    <property type="entry name" value="Focal_AT"/>
    <property type="match status" value="1"/>
</dbReference>
<dbReference type="Gene3D" id="1.20.80.10">
    <property type="match status" value="1"/>
</dbReference>
<dbReference type="GO" id="GO:0004715">
    <property type="term" value="F:non-membrane spanning protein tyrosine kinase activity"/>
    <property type="evidence" value="ECO:0007669"/>
    <property type="project" value="UniProtKB-EC"/>
</dbReference>
<dbReference type="PRINTS" id="PR00109">
    <property type="entry name" value="TYRKINASE"/>
</dbReference>
<dbReference type="CDD" id="cd13190">
    <property type="entry name" value="FERM_C_FAK1"/>
    <property type="match status" value="1"/>
</dbReference>
<dbReference type="FunFam" id="3.10.20.90:FF:000021">
    <property type="entry name" value="focal adhesion kinase 1 isoform X1"/>
    <property type="match status" value="1"/>
</dbReference>
<dbReference type="AlphaFoldDB" id="A0A8C7ESN1"/>
<evidence type="ECO:0000256" key="22">
    <source>
        <dbReference type="ARBA" id="ARBA00051245"/>
    </source>
</evidence>
<feature type="compositionally biased region" description="Basic and acidic residues" evidence="26">
    <location>
        <begin position="791"/>
        <end position="803"/>
    </location>
</feature>
<keyword evidence="7" id="KW-1003">Cell membrane</keyword>
<dbReference type="InterPro" id="IPR019749">
    <property type="entry name" value="Band_41_domain"/>
</dbReference>
<evidence type="ECO:0000256" key="20">
    <source>
        <dbReference type="ARBA" id="ARBA00042078"/>
    </source>
</evidence>
<feature type="binding site" evidence="25">
    <location>
        <position position="454"/>
    </location>
    <ligand>
        <name>ATP</name>
        <dbReference type="ChEBI" id="CHEBI:30616"/>
    </ligand>
</feature>
<keyword evidence="16" id="KW-0829">Tyrosine-protein kinase</keyword>
<dbReference type="CDD" id="cd14473">
    <property type="entry name" value="FERM_B-lobe"/>
    <property type="match status" value="1"/>
</dbReference>
<dbReference type="Gene3D" id="1.10.510.10">
    <property type="entry name" value="Transferase(Phosphotransferase) domain 1"/>
    <property type="match status" value="1"/>
</dbReference>
<dbReference type="SMART" id="SM00219">
    <property type="entry name" value="TyrKc"/>
    <property type="match status" value="1"/>
</dbReference>
<dbReference type="GO" id="GO:0030154">
    <property type="term" value="P:cell differentiation"/>
    <property type="evidence" value="ECO:0007669"/>
    <property type="project" value="UniProtKB-ARBA"/>
</dbReference>
<dbReference type="GO" id="GO:0005925">
    <property type="term" value="C:focal adhesion"/>
    <property type="evidence" value="ECO:0007669"/>
    <property type="project" value="UniProtKB-SubCell"/>
</dbReference>
<protein>
    <recommendedName>
        <fullName evidence="19">Focal adhesion kinase 1</fullName>
        <ecNumber evidence="5">2.7.10.2</ecNumber>
    </recommendedName>
    <alternativeName>
        <fullName evidence="23">Focal adhesion kinase-related nonkinase</fullName>
    </alternativeName>
    <alternativeName>
        <fullName evidence="20">Protein-tyrosine kinase 2</fullName>
    </alternativeName>
    <alternativeName>
        <fullName evidence="24">p125FAK</fullName>
    </alternativeName>
    <alternativeName>
        <fullName evidence="21">pp125FAK</fullName>
    </alternativeName>
</protein>
<dbReference type="Gene3D" id="1.20.5.540">
    <property type="entry name" value="Single helix bin"/>
    <property type="match status" value="1"/>
</dbReference>
<dbReference type="SUPFAM" id="SSF54236">
    <property type="entry name" value="Ubiquitin-like"/>
    <property type="match status" value="1"/>
</dbReference>
<dbReference type="PANTHER" id="PTHR46221:SF12">
    <property type="entry name" value="NON-SPECIFIC PROTEIN-TYROSINE KINASE"/>
    <property type="match status" value="1"/>
</dbReference>
<dbReference type="InterPro" id="IPR008266">
    <property type="entry name" value="Tyr_kinase_AS"/>
</dbReference>
<keyword evidence="14" id="KW-0965">Cell junction</keyword>
<evidence type="ECO:0000256" key="3">
    <source>
        <dbReference type="ARBA" id="ARBA00004413"/>
    </source>
</evidence>
<evidence type="ECO:0000256" key="11">
    <source>
        <dbReference type="ARBA" id="ARBA00022741"/>
    </source>
</evidence>
<dbReference type="InterPro" id="IPR017441">
    <property type="entry name" value="Protein_kinase_ATP_BS"/>
</dbReference>
<dbReference type="Ensembl" id="ENSNVIT00000023312.1">
    <property type="protein sequence ID" value="ENSNVIP00000020007.1"/>
    <property type="gene ID" value="ENSNVIG00000015342.1"/>
</dbReference>
<dbReference type="PANTHER" id="PTHR46221">
    <property type="entry name" value="FERM AND PDZ DOMAIN-CONTAINING PROTEIN FAMILY MEMBER"/>
    <property type="match status" value="1"/>
</dbReference>
<dbReference type="InterPro" id="IPR036137">
    <property type="entry name" value="Focal_adhe_kin_target_dom_sf"/>
</dbReference>
<dbReference type="GO" id="GO:0005524">
    <property type="term" value="F:ATP binding"/>
    <property type="evidence" value="ECO:0007669"/>
    <property type="project" value="UniProtKB-UniRule"/>
</dbReference>
<evidence type="ECO:0000256" key="2">
    <source>
        <dbReference type="ARBA" id="ARBA00004246"/>
    </source>
</evidence>
<dbReference type="PROSITE" id="PS50011">
    <property type="entry name" value="PROTEIN_KINASE_DOM"/>
    <property type="match status" value="1"/>
</dbReference>
<dbReference type="InterPro" id="IPR049385">
    <property type="entry name" value="FAK1-like_FERM_C"/>
</dbReference>
<reference evidence="29" key="2">
    <citation type="submission" date="2025-09" db="UniProtKB">
        <authorList>
            <consortium name="Ensembl"/>
        </authorList>
    </citation>
    <scope>IDENTIFICATION</scope>
</reference>
<evidence type="ECO:0000256" key="17">
    <source>
        <dbReference type="ARBA" id="ARBA00023212"/>
    </source>
</evidence>
<dbReference type="FunFam" id="1.10.510.10:FF:000039">
    <property type="entry name" value="Focal adhesion kinase, isoform D"/>
    <property type="match status" value="1"/>
</dbReference>
<evidence type="ECO:0000256" key="19">
    <source>
        <dbReference type="ARBA" id="ARBA00039644"/>
    </source>
</evidence>
<evidence type="ECO:0000256" key="18">
    <source>
        <dbReference type="ARBA" id="ARBA00023273"/>
    </source>
</evidence>
<feature type="domain" description="Protein kinase" evidence="27">
    <location>
        <begin position="422"/>
        <end position="680"/>
    </location>
</feature>
<evidence type="ECO:0000259" key="28">
    <source>
        <dbReference type="PROSITE" id="PS50057"/>
    </source>
</evidence>
<dbReference type="SMART" id="SM00295">
    <property type="entry name" value="B41"/>
    <property type="match status" value="1"/>
</dbReference>
<evidence type="ECO:0000256" key="12">
    <source>
        <dbReference type="ARBA" id="ARBA00022777"/>
    </source>
</evidence>
<feature type="compositionally biased region" description="Pro residues" evidence="26">
    <location>
        <begin position="823"/>
        <end position="834"/>
    </location>
</feature>
<evidence type="ECO:0000256" key="9">
    <source>
        <dbReference type="ARBA" id="ARBA00022553"/>
    </source>
</evidence>
<dbReference type="Gene3D" id="1.20.120.330">
    <property type="entry name" value="Nucleotidyltransferases domain 2"/>
    <property type="match status" value="1"/>
</dbReference>
<feature type="region of interest" description="Disordered" evidence="26">
    <location>
        <begin position="685"/>
        <end position="735"/>
    </location>
</feature>
<dbReference type="GO" id="GO:0051239">
    <property type="term" value="P:regulation of multicellular organismal process"/>
    <property type="evidence" value="ECO:0007669"/>
    <property type="project" value="UniProtKB-ARBA"/>
</dbReference>
<feature type="domain" description="FERM" evidence="28">
    <location>
        <begin position="35"/>
        <end position="355"/>
    </location>
</feature>
<dbReference type="Proteomes" id="UP000694425">
    <property type="component" value="Unplaced"/>
</dbReference>
<dbReference type="InterPro" id="IPR011993">
    <property type="entry name" value="PH-like_dom_sf"/>
</dbReference>
<sequence length="1006" mass="114033">MAAAYLDPNLNHTPNSSTKTHLGAGAERSPGAMERVLKVFHYFENSSEPATWASIIRHGDATDVRGIIQKIVDSHKVKHVACYGFRLSHLRSEEVHWLHLDMGVSNVREKYELAHPPEEWKYELRIRYLPKGFLNQFTEDKPTLNFFYQQVKSDYMSEVADRVDQDIALKLGCLEIRRSYWEMRGNALEKKSNYEVLEKDVGLKRFFPRSLLDSVKAKTLRKLIQQTFRQFANLNREESILKFFEILSPVYRFDKECFKCALGSSWIISVELAIGPEEGISYLTDKGCNPTHLADFNQVQTIQYSNSEDKDRKGMLQLKIAGAPEPLTVTAPSLTIAENMADLIDGYCRLVNGATQSFIIRPQKEGERALPSIPKPANSEKQGVRTHAVSVSETDDYAEIIDEEDTYTMPSTRDYEIQRERIELGRCIGEGQFGDVHQGVYMSPENPALAVAIKTCKNCTSDSVREKFLQEALTMRQFDHPHIVKLIGVITENPVWIIMELCTLGELRSFLQVRKYSLDLASLILYAYQLSTALAYLESKRFVHRDIAARNVLVSSNDCVKLGDFGLSRYMEDSTYYKASKGKLPIKWMAPESINFRRFTSASDVWMFGVCMWEILMHGVKPFQGVKNNDVIGRIENGERLPMPPNCPPTLYSLMTKCWAYDPSRRPRFTELKAQLSTILEEEKVQQEERMRMESRRQVTVSWDSGGSDEAPPKPSRPGYPSPRSSEGFYPSPQHMVQTNHYQDSAALDLRGIGQVLPTHLMEERLIRQQQEMEEDQRWLEKEERFLKPDVRLSRGSIDREDGSLQGPTGNQHIYQPVGKPDPAAPPKKPPRPGAPGHLGSLASLSSPGDSYNEGVKLQPQEISPPPTANLDRSNDRVYENVTGLVKAVIEMSSKIQPAPPEEYVPMVKEVGLALRTLLATVDETLPVLPASTHREIEMAQKLLNSDLGELINKMKLAQQCVMTSLQQEYKKQMLTAAHALAVDAKNLLDVIDQARLRMLGPTRPH</sequence>
<dbReference type="Pfam" id="PF21477">
    <property type="entry name" value="FERM_C_FAK1"/>
    <property type="match status" value="1"/>
</dbReference>
<evidence type="ECO:0000256" key="21">
    <source>
        <dbReference type="ARBA" id="ARBA00043012"/>
    </source>
</evidence>
<keyword evidence="10" id="KW-0808">Transferase</keyword>
<evidence type="ECO:0000256" key="15">
    <source>
        <dbReference type="ARBA" id="ARBA00023136"/>
    </source>
</evidence>
<keyword evidence="8" id="KW-0963">Cytoplasm</keyword>
<dbReference type="SUPFAM" id="SSF47031">
    <property type="entry name" value="Second domain of FERM"/>
    <property type="match status" value="1"/>
</dbReference>
<dbReference type="InterPro" id="IPR011009">
    <property type="entry name" value="Kinase-like_dom_sf"/>
</dbReference>
<dbReference type="InterPro" id="IPR029071">
    <property type="entry name" value="Ubiquitin-like_domsf"/>
</dbReference>
<dbReference type="InterPro" id="IPR014352">
    <property type="entry name" value="FERM/acyl-CoA-bd_prot_sf"/>
</dbReference>
<evidence type="ECO:0000256" key="14">
    <source>
        <dbReference type="ARBA" id="ARBA00022949"/>
    </source>
</evidence>
<dbReference type="Pfam" id="PF00373">
    <property type="entry name" value="FERM_M"/>
    <property type="match status" value="1"/>
</dbReference>
<dbReference type="InterPro" id="IPR005189">
    <property type="entry name" value="Focal_adhesion_kin_target_dom"/>
</dbReference>
<dbReference type="PROSITE" id="PS00109">
    <property type="entry name" value="PROTEIN_KINASE_TYR"/>
    <property type="match status" value="1"/>
</dbReference>
<feature type="compositionally biased region" description="Polar residues" evidence="26">
    <location>
        <begin position="10"/>
        <end position="20"/>
    </location>
</feature>
<dbReference type="Pfam" id="PF18038">
    <property type="entry name" value="FERM_N_2"/>
    <property type="match status" value="1"/>
</dbReference>
<dbReference type="InterPro" id="IPR001245">
    <property type="entry name" value="Ser-Thr/Tyr_kinase_cat_dom"/>
</dbReference>
<feature type="region of interest" description="Disordered" evidence="26">
    <location>
        <begin position="366"/>
        <end position="387"/>
    </location>
</feature>
<dbReference type="InterPro" id="IPR000719">
    <property type="entry name" value="Prot_kinase_dom"/>
</dbReference>
<keyword evidence="17" id="KW-0206">Cytoskeleton</keyword>
<gene>
    <name evidence="29" type="primary">PTK2</name>
</gene>
<dbReference type="SUPFAM" id="SSF56112">
    <property type="entry name" value="Protein kinase-like (PK-like)"/>
    <property type="match status" value="1"/>
</dbReference>
<dbReference type="InterPro" id="IPR019748">
    <property type="entry name" value="FERM_central"/>
</dbReference>
<evidence type="ECO:0000256" key="4">
    <source>
        <dbReference type="ARBA" id="ARBA00004544"/>
    </source>
</evidence>
<evidence type="ECO:0000313" key="29">
    <source>
        <dbReference type="Ensembl" id="ENSNVIP00000020007.1"/>
    </source>
</evidence>
<dbReference type="GO" id="GO:0005938">
    <property type="term" value="C:cell cortex"/>
    <property type="evidence" value="ECO:0007669"/>
    <property type="project" value="UniProtKB-SubCell"/>
</dbReference>
<dbReference type="InterPro" id="IPR041784">
    <property type="entry name" value="FAK1/PYK2_FERM_C"/>
</dbReference>
<dbReference type="FunFam" id="1.20.120.330:FF:000001">
    <property type="entry name" value="focal adhesion kinase 1 isoform X1"/>
    <property type="match status" value="1"/>
</dbReference>
<evidence type="ECO:0000256" key="7">
    <source>
        <dbReference type="ARBA" id="ARBA00022475"/>
    </source>
</evidence>
<dbReference type="Gene3D" id="3.30.200.20">
    <property type="entry name" value="Phosphorylase Kinase, domain 1"/>
    <property type="match status" value="1"/>
</dbReference>
<dbReference type="Gene3D" id="3.10.20.90">
    <property type="entry name" value="Phosphatidylinositol 3-kinase Catalytic Subunit, Chain A, domain 1"/>
    <property type="match status" value="1"/>
</dbReference>
<evidence type="ECO:0000256" key="1">
    <source>
        <dbReference type="ARBA" id="ARBA00004120"/>
    </source>
</evidence>
<evidence type="ECO:0000259" key="27">
    <source>
        <dbReference type="PROSITE" id="PS50011"/>
    </source>
</evidence>
<evidence type="ECO:0000256" key="13">
    <source>
        <dbReference type="ARBA" id="ARBA00022840"/>
    </source>
</evidence>
<dbReference type="PROSITE" id="PS00107">
    <property type="entry name" value="PROTEIN_KINASE_ATP"/>
    <property type="match status" value="1"/>
</dbReference>
<evidence type="ECO:0000256" key="16">
    <source>
        <dbReference type="ARBA" id="ARBA00023137"/>
    </source>
</evidence>
<feature type="compositionally biased region" description="Basic and acidic residues" evidence="26">
    <location>
        <begin position="685"/>
        <end position="697"/>
    </location>
</feature>
<feature type="region of interest" description="Disordered" evidence="26">
    <location>
        <begin position="791"/>
        <end position="876"/>
    </location>
</feature>
<evidence type="ECO:0000256" key="24">
    <source>
        <dbReference type="ARBA" id="ARBA00076769"/>
    </source>
</evidence>
<evidence type="ECO:0000256" key="25">
    <source>
        <dbReference type="PROSITE-ProRule" id="PRU10141"/>
    </source>
</evidence>
<dbReference type="InterPro" id="IPR041390">
    <property type="entry name" value="FADK_N"/>
</dbReference>
<comment type="catalytic activity">
    <reaction evidence="22">
        <text>L-tyrosyl-[protein] + ATP = O-phospho-L-tyrosyl-[protein] + ADP + H(+)</text>
        <dbReference type="Rhea" id="RHEA:10596"/>
        <dbReference type="Rhea" id="RHEA-COMP:10136"/>
        <dbReference type="Rhea" id="RHEA-COMP:20101"/>
        <dbReference type="ChEBI" id="CHEBI:15378"/>
        <dbReference type="ChEBI" id="CHEBI:30616"/>
        <dbReference type="ChEBI" id="CHEBI:46858"/>
        <dbReference type="ChEBI" id="CHEBI:61978"/>
        <dbReference type="ChEBI" id="CHEBI:456216"/>
        <dbReference type="EC" id="2.7.10.2"/>
    </reaction>
</comment>
<keyword evidence="18" id="KW-0966">Cell projection</keyword>
<reference evidence="29" key="1">
    <citation type="submission" date="2025-08" db="UniProtKB">
        <authorList>
            <consortium name="Ensembl"/>
        </authorList>
    </citation>
    <scope>IDENTIFICATION</scope>
</reference>
<dbReference type="GO" id="GO:0045595">
    <property type="term" value="P:regulation of cell differentiation"/>
    <property type="evidence" value="ECO:0007669"/>
    <property type="project" value="UniProtKB-ARBA"/>
</dbReference>
<keyword evidence="12" id="KW-0418">Kinase</keyword>
<evidence type="ECO:0000313" key="30">
    <source>
        <dbReference type="Proteomes" id="UP000694425"/>
    </source>
</evidence>
<dbReference type="InterPro" id="IPR035963">
    <property type="entry name" value="FERM_2"/>
</dbReference>
<organism evidence="29 30">
    <name type="scientific">Neovison vison</name>
    <name type="common">American mink</name>
    <name type="synonym">Mustela vison</name>
    <dbReference type="NCBI Taxonomy" id="452646"/>
    <lineage>
        <taxon>Eukaryota</taxon>
        <taxon>Metazoa</taxon>
        <taxon>Chordata</taxon>
        <taxon>Craniata</taxon>
        <taxon>Vertebrata</taxon>
        <taxon>Euteleostomi</taxon>
        <taxon>Mammalia</taxon>
        <taxon>Eutheria</taxon>
        <taxon>Laurasiatheria</taxon>
        <taxon>Carnivora</taxon>
        <taxon>Caniformia</taxon>
        <taxon>Musteloidea</taxon>
        <taxon>Mustelidae</taxon>
        <taxon>Mustelinae</taxon>
        <taxon>Neogale</taxon>
    </lineage>
</organism>
<keyword evidence="15" id="KW-0472">Membrane</keyword>
<dbReference type="CDD" id="cd05056">
    <property type="entry name" value="PTKc_FAK"/>
    <property type="match status" value="1"/>
</dbReference>
<dbReference type="GO" id="GO:0005886">
    <property type="term" value="C:plasma membrane"/>
    <property type="evidence" value="ECO:0007669"/>
    <property type="project" value="UniProtKB-SubCell"/>
</dbReference>
<dbReference type="PROSITE" id="PS50057">
    <property type="entry name" value="FERM_3"/>
    <property type="match status" value="1"/>
</dbReference>
<dbReference type="InterPro" id="IPR020635">
    <property type="entry name" value="Tyr_kinase_cat_dom"/>
</dbReference>
<evidence type="ECO:0000256" key="23">
    <source>
        <dbReference type="ARBA" id="ARBA00075904"/>
    </source>
</evidence>
<dbReference type="FunFam" id="3.30.200.20:FF:000047">
    <property type="entry name" value="focal adhesion kinase 1 isoform X2"/>
    <property type="match status" value="1"/>
</dbReference>
<dbReference type="FunFam" id="2.30.29.30:FF:000058">
    <property type="entry name" value="focal adhesion kinase 1 isoform X1"/>
    <property type="match status" value="1"/>
</dbReference>
<name>A0A8C7ESN1_NEOVI</name>
<dbReference type="GeneTree" id="ENSGT00940000155113"/>
<keyword evidence="9" id="KW-0597">Phosphoprotein</keyword>
<keyword evidence="6" id="KW-0217">Developmental protein</keyword>
<evidence type="ECO:0000256" key="26">
    <source>
        <dbReference type="SAM" id="MobiDB-lite"/>
    </source>
</evidence>
<dbReference type="GO" id="GO:0007172">
    <property type="term" value="P:signal complex assembly"/>
    <property type="evidence" value="ECO:0007669"/>
    <property type="project" value="InterPro"/>
</dbReference>
<dbReference type="EC" id="2.7.10.2" evidence="5"/>
<dbReference type="FunFam" id="1.20.80.10:FF:000004">
    <property type="entry name" value="Protein-tyrosine kinase 2-beta isoform 1"/>
    <property type="match status" value="1"/>
</dbReference>
<dbReference type="SUPFAM" id="SSF68993">
    <property type="entry name" value="FAT domain of focal adhesion kinase"/>
    <property type="match status" value="1"/>
</dbReference>
<accession>A0A8C7ESN1</accession>
<dbReference type="Pfam" id="PF07714">
    <property type="entry name" value="PK_Tyr_Ser-Thr"/>
    <property type="match status" value="1"/>
</dbReference>
<keyword evidence="30" id="KW-1185">Reference proteome</keyword>
<dbReference type="GO" id="GO:0008284">
    <property type="term" value="P:positive regulation of cell population proliferation"/>
    <property type="evidence" value="ECO:0007669"/>
    <property type="project" value="UniProtKB-ARBA"/>
</dbReference>
<comment type="subcellular location">
    <subcellularLocation>
        <location evidence="2">Cell junction</location>
        <location evidence="2">Focal adhesion</location>
    </subcellularLocation>
    <subcellularLocation>
        <location evidence="3">Cell membrane</location>
        <topology evidence="3">Peripheral membrane protein</topology>
        <orientation evidence="3">Cytoplasmic side</orientation>
    </subcellularLocation>
    <subcellularLocation>
        <location evidence="4">Cytoplasm</location>
        <location evidence="4">Cell cortex</location>
    </subcellularLocation>
    <subcellularLocation>
        <location evidence="1">Cytoplasm</location>
        <location evidence="1">Cytoskeleton</location>
        <location evidence="1">Cilium basal body</location>
    </subcellularLocation>
</comment>
<dbReference type="SUPFAM" id="SSF50729">
    <property type="entry name" value="PH domain-like"/>
    <property type="match status" value="1"/>
</dbReference>
<evidence type="ECO:0000256" key="6">
    <source>
        <dbReference type="ARBA" id="ARBA00022473"/>
    </source>
</evidence>